<dbReference type="GO" id="GO:0004518">
    <property type="term" value="F:nuclease activity"/>
    <property type="evidence" value="ECO:0007669"/>
    <property type="project" value="UniProtKB-KW"/>
</dbReference>
<keyword evidence="4" id="KW-0548">Nucleotidyltransferase</keyword>
<dbReference type="Proteomes" id="UP000307968">
    <property type="component" value="Chromosome"/>
</dbReference>
<dbReference type="Pfam" id="PF01367">
    <property type="entry name" value="5_3_exonuc"/>
    <property type="match status" value="1"/>
</dbReference>
<sequence>MPGVGEKTAQALLQGLGGLDTLYANLDSIATLSFRGAKTMAAKLEQNKEVAYLSYQLATIKTDVELEVSCSELNVLPPDVDQLHQLFKQYEFKRWLADVESGTWLQGKKGSGARPPARQNRPPLQRRLKPRRKPSCRRMAMSPFWMKKPLPNGWSG</sequence>
<gene>
    <name evidence="4" type="primary">polA_2</name>
    <name evidence="4" type="ORF">NCTC12971_05791</name>
</gene>
<proteinExistence type="predicted"/>
<dbReference type="EC" id="2.7.7.7" evidence="4"/>
<keyword evidence="4" id="KW-0808">Transferase</keyword>
<feature type="region of interest" description="Disordered" evidence="2">
    <location>
        <begin position="105"/>
        <end position="156"/>
    </location>
</feature>
<evidence type="ECO:0000256" key="2">
    <source>
        <dbReference type="SAM" id="MobiDB-lite"/>
    </source>
</evidence>
<organism evidence="4 5">
    <name type="scientific">Serratia rubidaea</name>
    <name type="common">Serratia marinorubra</name>
    <dbReference type="NCBI Taxonomy" id="61652"/>
    <lineage>
        <taxon>Bacteria</taxon>
        <taxon>Pseudomonadati</taxon>
        <taxon>Pseudomonadota</taxon>
        <taxon>Gammaproteobacteria</taxon>
        <taxon>Enterobacterales</taxon>
        <taxon>Yersiniaceae</taxon>
        <taxon>Serratia</taxon>
    </lineage>
</organism>
<keyword evidence="1" id="KW-0540">Nuclease</keyword>
<evidence type="ECO:0000313" key="5">
    <source>
        <dbReference type="Proteomes" id="UP000307968"/>
    </source>
</evidence>
<evidence type="ECO:0000256" key="1">
    <source>
        <dbReference type="ARBA" id="ARBA00022722"/>
    </source>
</evidence>
<dbReference type="AlphaFoldDB" id="A0A4V6JIN2"/>
<feature type="compositionally biased region" description="Basic residues" evidence="2">
    <location>
        <begin position="124"/>
        <end position="136"/>
    </location>
</feature>
<accession>A0A4V6JIN2</accession>
<dbReference type="Gene3D" id="1.10.150.20">
    <property type="entry name" value="5' to 3' exonuclease, C-terminal subdomain"/>
    <property type="match status" value="1"/>
</dbReference>
<dbReference type="SUPFAM" id="SSF47807">
    <property type="entry name" value="5' to 3' exonuclease, C-terminal subdomain"/>
    <property type="match status" value="1"/>
</dbReference>
<evidence type="ECO:0000313" key="4">
    <source>
        <dbReference type="EMBL" id="VTP68753.1"/>
    </source>
</evidence>
<keyword evidence="1" id="KW-0378">Hydrolase</keyword>
<dbReference type="CDD" id="cd09898">
    <property type="entry name" value="H3TH_53EXO"/>
    <property type="match status" value="1"/>
</dbReference>
<dbReference type="GO" id="GO:0003677">
    <property type="term" value="F:DNA binding"/>
    <property type="evidence" value="ECO:0007669"/>
    <property type="project" value="InterPro"/>
</dbReference>
<evidence type="ECO:0000259" key="3">
    <source>
        <dbReference type="Pfam" id="PF01367"/>
    </source>
</evidence>
<dbReference type="EMBL" id="LR590463">
    <property type="protein sequence ID" value="VTP68753.1"/>
    <property type="molecule type" value="Genomic_DNA"/>
</dbReference>
<feature type="compositionally biased region" description="Low complexity" evidence="2">
    <location>
        <begin position="113"/>
        <end position="123"/>
    </location>
</feature>
<reference evidence="4 5" key="1">
    <citation type="submission" date="2019-05" db="EMBL/GenBank/DDBJ databases">
        <authorList>
            <consortium name="Pathogen Informatics"/>
        </authorList>
    </citation>
    <scope>NUCLEOTIDE SEQUENCE [LARGE SCALE GENOMIC DNA]</scope>
    <source>
        <strain evidence="4 5">NCTC12971</strain>
    </source>
</reference>
<dbReference type="InterPro" id="IPR036279">
    <property type="entry name" value="5-3_exonuclease_C_sf"/>
</dbReference>
<protein>
    <submittedName>
        <fullName evidence="4">DNA polymerase I</fullName>
        <ecNumber evidence="4">2.7.7.7</ecNumber>
    </submittedName>
</protein>
<dbReference type="InterPro" id="IPR020045">
    <property type="entry name" value="DNA_polI_H3TH"/>
</dbReference>
<name>A0A4V6JIN2_SERRU</name>
<feature type="domain" description="5'-3' exonuclease" evidence="3">
    <location>
        <begin position="2"/>
        <end position="79"/>
    </location>
</feature>
<dbReference type="GO" id="GO:0003887">
    <property type="term" value="F:DNA-directed DNA polymerase activity"/>
    <property type="evidence" value="ECO:0007669"/>
    <property type="project" value="UniProtKB-EC"/>
</dbReference>